<dbReference type="Gene3D" id="3.10.100.10">
    <property type="entry name" value="Mannose-Binding Protein A, subunit A"/>
    <property type="match status" value="1"/>
</dbReference>
<dbReference type="OrthoDB" id="9906043at2759"/>
<feature type="region of interest" description="Disordered" evidence="3">
    <location>
        <begin position="65"/>
        <end position="89"/>
    </location>
</feature>
<comment type="subcellular location">
    <subcellularLocation>
        <location evidence="1">Cell membrane</location>
        <topology evidence="1">Single-pass type II membrane protein</topology>
    </subcellularLocation>
</comment>
<keyword evidence="2" id="KW-0430">Lectin</keyword>
<keyword evidence="6" id="KW-1185">Reference proteome</keyword>
<evidence type="ECO:0000256" key="3">
    <source>
        <dbReference type="SAM" id="MobiDB-lite"/>
    </source>
</evidence>
<dbReference type="PANTHER" id="PTHR45710:SF35">
    <property type="entry name" value="C-TYPE LECTIN DOMAIN FAMILY 2 MEMBER D"/>
    <property type="match status" value="1"/>
</dbReference>
<comment type="caution">
    <text evidence="5">The sequence shown here is derived from an EMBL/GenBank/DDBJ whole genome shotgun (WGS) entry which is preliminary data.</text>
</comment>
<dbReference type="CDD" id="cd03593">
    <property type="entry name" value="CLECT_NK_receptors_like"/>
    <property type="match status" value="1"/>
</dbReference>
<evidence type="ECO:0000256" key="1">
    <source>
        <dbReference type="ARBA" id="ARBA00004401"/>
    </source>
</evidence>
<evidence type="ECO:0000256" key="2">
    <source>
        <dbReference type="ARBA" id="ARBA00022734"/>
    </source>
</evidence>
<dbReference type="InterPro" id="IPR016186">
    <property type="entry name" value="C-type_lectin-like/link_sf"/>
</dbReference>
<proteinExistence type="predicted"/>
<dbReference type="GO" id="GO:0009897">
    <property type="term" value="C:external side of plasma membrane"/>
    <property type="evidence" value="ECO:0007669"/>
    <property type="project" value="TreeGrafter"/>
</dbReference>
<dbReference type="SUPFAM" id="SSF56436">
    <property type="entry name" value="C-type lectin-like"/>
    <property type="match status" value="1"/>
</dbReference>
<dbReference type="GO" id="GO:0030246">
    <property type="term" value="F:carbohydrate binding"/>
    <property type="evidence" value="ECO:0007669"/>
    <property type="project" value="UniProtKB-KW"/>
</dbReference>
<protein>
    <submittedName>
        <fullName evidence="5">C-type lectin domain family 2 member D-related protein</fullName>
    </submittedName>
</protein>
<dbReference type="SMART" id="SM00034">
    <property type="entry name" value="CLECT"/>
    <property type="match status" value="1"/>
</dbReference>
<dbReference type="InterPro" id="IPR001304">
    <property type="entry name" value="C-type_lectin-like"/>
</dbReference>
<dbReference type="Proteomes" id="UP000700334">
    <property type="component" value="Unassembled WGS sequence"/>
</dbReference>
<evidence type="ECO:0000313" key="5">
    <source>
        <dbReference type="EMBL" id="KAG8506232.1"/>
    </source>
</evidence>
<dbReference type="AlphaFoldDB" id="A0A8J5ZU13"/>
<feature type="compositionally biased region" description="Polar residues" evidence="3">
    <location>
        <begin position="341"/>
        <end position="353"/>
    </location>
</feature>
<feature type="region of interest" description="Disordered" evidence="3">
    <location>
        <begin position="339"/>
        <end position="358"/>
    </location>
</feature>
<name>A0A8J5ZU13_GALPY</name>
<dbReference type="InterPro" id="IPR033992">
    <property type="entry name" value="NKR-like_CTLD"/>
</dbReference>
<dbReference type="EMBL" id="JAGFMF010012174">
    <property type="protein sequence ID" value="KAG8506232.1"/>
    <property type="molecule type" value="Genomic_DNA"/>
</dbReference>
<accession>A0A8J5ZU13</accession>
<gene>
    <name evidence="5" type="ORF">J0S82_020160</name>
</gene>
<dbReference type="InterPro" id="IPR050828">
    <property type="entry name" value="C-type_lectin/matrix_domain"/>
</dbReference>
<feature type="domain" description="C-type lectin" evidence="4">
    <location>
        <begin position="125"/>
        <end position="267"/>
    </location>
</feature>
<dbReference type="PANTHER" id="PTHR45710">
    <property type="entry name" value="C-TYPE LECTIN DOMAIN-CONTAINING PROTEIN 180"/>
    <property type="match status" value="1"/>
</dbReference>
<dbReference type="InterPro" id="IPR016187">
    <property type="entry name" value="CTDL_fold"/>
</dbReference>
<evidence type="ECO:0000313" key="6">
    <source>
        <dbReference type="Proteomes" id="UP000700334"/>
    </source>
</evidence>
<feature type="compositionally biased region" description="Polar residues" evidence="3">
    <location>
        <begin position="70"/>
        <end position="89"/>
    </location>
</feature>
<reference evidence="5" key="1">
    <citation type="journal article" date="2021" name="Evol. Appl.">
        <title>The genome of the Pyrenean desman and the effects of bottlenecks and inbreeding on the genomic landscape of an endangered species.</title>
        <authorList>
            <person name="Escoda L."/>
            <person name="Castresana J."/>
        </authorList>
    </citation>
    <scope>NUCLEOTIDE SEQUENCE</scope>
    <source>
        <strain evidence="5">IBE-C5619</strain>
    </source>
</reference>
<organism evidence="5 6">
    <name type="scientific">Galemys pyrenaicus</name>
    <name type="common">Iberian desman</name>
    <name type="synonym">Pyrenean desman</name>
    <dbReference type="NCBI Taxonomy" id="202257"/>
    <lineage>
        <taxon>Eukaryota</taxon>
        <taxon>Metazoa</taxon>
        <taxon>Chordata</taxon>
        <taxon>Craniata</taxon>
        <taxon>Vertebrata</taxon>
        <taxon>Euteleostomi</taxon>
        <taxon>Mammalia</taxon>
        <taxon>Eutheria</taxon>
        <taxon>Laurasiatheria</taxon>
        <taxon>Eulipotyphla</taxon>
        <taxon>Talpidae</taxon>
        <taxon>Galemys</taxon>
    </lineage>
</organism>
<dbReference type="PROSITE" id="PS50041">
    <property type="entry name" value="C_TYPE_LECTIN_2"/>
    <property type="match status" value="1"/>
</dbReference>
<evidence type="ECO:0000259" key="4">
    <source>
        <dbReference type="PROSITE" id="PS50041"/>
    </source>
</evidence>
<sequence length="380" mass="41680">MPLTRSDLRSKNRNHYGLVLLIVLVVTVLTALTTHFAGQHFVISLSSVSASWRLLVQNEMRRAQERHRLSQAQRAQSTAPSSSGSACLEETASQVTRSQSCSSGKEPPATEPLPSAACPEGWIGFGSKCFYFSDDTRNWTSSQLFCASEGANLTHIDSQEELVRAALGVFSAGSQLGGGAAAWGEAEGHGGSDAGGLGGVDFLKRIRNGFAHWIGLSRKSSNDPWTWVDNTGHNVWGRLRTGRDEHEGLCDEHEGLCDGHGAVWWEDMGLPPRRESNTVQNQHSVEKQTAATLTSRFNVTGDEDYAYLNQVGVISGRGYVERNWICTYDHVTPLCRRSVSDSRQSVTAQTPVDNESRKGRKALYSHVARSAHPQIWPLME</sequence>